<reference evidence="1" key="1">
    <citation type="submission" date="2019-03" db="EMBL/GenBank/DDBJ databases">
        <title>WGS assembly of Setaria viridis.</title>
        <authorList>
            <person name="Huang P."/>
            <person name="Jenkins J."/>
            <person name="Grimwood J."/>
            <person name="Barry K."/>
            <person name="Healey A."/>
            <person name="Mamidi S."/>
            <person name="Sreedasyam A."/>
            <person name="Shu S."/>
            <person name="Feldman M."/>
            <person name="Wu J."/>
            <person name="Yu Y."/>
            <person name="Chen C."/>
            <person name="Johnson J."/>
            <person name="Rokhsar D."/>
            <person name="Baxter I."/>
            <person name="Schmutz J."/>
            <person name="Brutnell T."/>
            <person name="Kellogg E."/>
        </authorList>
    </citation>
    <scope>NUCLEOTIDE SEQUENCE [LARGE SCALE GENOMIC DNA]</scope>
</reference>
<protein>
    <submittedName>
        <fullName evidence="1">Uncharacterized protein</fullName>
    </submittedName>
</protein>
<dbReference type="Proteomes" id="UP000298652">
    <property type="component" value="Chromosome 1"/>
</dbReference>
<dbReference type="AlphaFoldDB" id="A0A4U6WHH8"/>
<organism evidence="1 2">
    <name type="scientific">Setaria viridis</name>
    <name type="common">Green bristlegrass</name>
    <name type="synonym">Setaria italica subsp. viridis</name>
    <dbReference type="NCBI Taxonomy" id="4556"/>
    <lineage>
        <taxon>Eukaryota</taxon>
        <taxon>Viridiplantae</taxon>
        <taxon>Streptophyta</taxon>
        <taxon>Embryophyta</taxon>
        <taxon>Tracheophyta</taxon>
        <taxon>Spermatophyta</taxon>
        <taxon>Magnoliopsida</taxon>
        <taxon>Liliopsida</taxon>
        <taxon>Poales</taxon>
        <taxon>Poaceae</taxon>
        <taxon>PACMAD clade</taxon>
        <taxon>Panicoideae</taxon>
        <taxon>Panicodae</taxon>
        <taxon>Paniceae</taxon>
        <taxon>Cenchrinae</taxon>
        <taxon>Setaria</taxon>
    </lineage>
</organism>
<gene>
    <name evidence="1" type="ORF">SEVIR_1G335650v2</name>
</gene>
<name>A0A4U6WHH8_SETVI</name>
<keyword evidence="2" id="KW-1185">Reference proteome</keyword>
<accession>A0A4U6WHH8</accession>
<proteinExistence type="predicted"/>
<sequence>MLYVLDIKRKKLIVIDTKPIPKYTTDLPYKHYTIQIVGFRLKFMTAFRQFKPDSWEDIHKREFDCAKRIVEDTDGWMAYSTVHGMVG</sequence>
<dbReference type="EMBL" id="CM016552">
    <property type="protein sequence ID" value="TKW41715.1"/>
    <property type="molecule type" value="Genomic_DNA"/>
</dbReference>
<evidence type="ECO:0000313" key="2">
    <source>
        <dbReference type="Proteomes" id="UP000298652"/>
    </source>
</evidence>
<dbReference type="Gramene" id="TKW41715">
    <property type="protein sequence ID" value="TKW41715"/>
    <property type="gene ID" value="SEVIR_1G335650v2"/>
</dbReference>
<evidence type="ECO:0000313" key="1">
    <source>
        <dbReference type="EMBL" id="TKW41715.1"/>
    </source>
</evidence>